<accession>X0VYS9</accession>
<comment type="caution">
    <text evidence="1">The sequence shown here is derived from an EMBL/GenBank/DDBJ whole genome shotgun (WGS) entry which is preliminary data.</text>
</comment>
<organism evidence="1">
    <name type="scientific">marine sediment metagenome</name>
    <dbReference type="NCBI Taxonomy" id="412755"/>
    <lineage>
        <taxon>unclassified sequences</taxon>
        <taxon>metagenomes</taxon>
        <taxon>ecological metagenomes</taxon>
    </lineage>
</organism>
<name>X0VYS9_9ZZZZ</name>
<reference evidence="1" key="1">
    <citation type="journal article" date="2014" name="Front. Microbiol.">
        <title>High frequency of phylogenetically diverse reductive dehalogenase-homologous genes in deep subseafloor sedimentary metagenomes.</title>
        <authorList>
            <person name="Kawai M."/>
            <person name="Futagami T."/>
            <person name="Toyoda A."/>
            <person name="Takaki Y."/>
            <person name="Nishi S."/>
            <person name="Hori S."/>
            <person name="Arai W."/>
            <person name="Tsubouchi T."/>
            <person name="Morono Y."/>
            <person name="Uchiyama I."/>
            <person name="Ito T."/>
            <person name="Fujiyama A."/>
            <person name="Inagaki F."/>
            <person name="Takami H."/>
        </authorList>
    </citation>
    <scope>NUCLEOTIDE SEQUENCE</scope>
    <source>
        <strain evidence="1">Expedition CK06-06</strain>
    </source>
</reference>
<gene>
    <name evidence="1" type="ORF">S01H1_53371</name>
</gene>
<protein>
    <submittedName>
        <fullName evidence="1">Uncharacterized protein</fullName>
    </submittedName>
</protein>
<sequence>MIGKLVSLLPQSRIFLCGTLREEELDPEGQLQKIINDLSGKSYFDSIKLSRLSSAGLGELLTSKLNRAETPPNLVTYIHKGTSGNPFFALEVLKFLLEKGIIVLDGKKLKIDSEGLNSILIPDRLEKIWMENLERYDESIQNFLSVSALAGRGFDLEIIKFLSGYSENKIFEVLFLLLKDQVLIQSQKRKNE</sequence>
<dbReference type="PANTHER" id="PTHR43642:SF1">
    <property type="entry name" value="HYBRID SIGNAL TRANSDUCTION HISTIDINE KINASE G"/>
    <property type="match status" value="1"/>
</dbReference>
<dbReference type="AlphaFoldDB" id="X0VYS9"/>
<evidence type="ECO:0000313" key="1">
    <source>
        <dbReference type="EMBL" id="GAG23629.1"/>
    </source>
</evidence>
<dbReference type="PANTHER" id="PTHR43642">
    <property type="entry name" value="HYBRID SIGNAL TRANSDUCTION HISTIDINE KINASE G"/>
    <property type="match status" value="1"/>
</dbReference>
<dbReference type="InterPro" id="IPR053159">
    <property type="entry name" value="Hybrid_Histidine_Kinase"/>
</dbReference>
<proteinExistence type="predicted"/>
<feature type="non-terminal residue" evidence="1">
    <location>
        <position position="192"/>
    </location>
</feature>
<dbReference type="EMBL" id="BARS01034558">
    <property type="protein sequence ID" value="GAG23629.1"/>
    <property type="molecule type" value="Genomic_DNA"/>
</dbReference>